<dbReference type="PROSITE" id="PS00086">
    <property type="entry name" value="CYTOCHROME_P450"/>
    <property type="match status" value="1"/>
</dbReference>
<dbReference type="InterPro" id="IPR036396">
    <property type="entry name" value="Cyt_P450_sf"/>
</dbReference>
<keyword evidence="11" id="KW-0472">Membrane</keyword>
<dbReference type="OrthoDB" id="2789670at2759"/>
<evidence type="ECO:0000313" key="12">
    <source>
        <dbReference type="EMBL" id="KLO09739.1"/>
    </source>
</evidence>
<keyword evidence="6 10" id="KW-0560">Oxidoreductase</keyword>
<evidence type="ECO:0000256" key="1">
    <source>
        <dbReference type="ARBA" id="ARBA00001971"/>
    </source>
</evidence>
<feature type="binding site" description="axial binding residue" evidence="9">
    <location>
        <position position="448"/>
    </location>
    <ligand>
        <name>heme</name>
        <dbReference type="ChEBI" id="CHEBI:30413"/>
    </ligand>
    <ligandPart>
        <name>Fe</name>
        <dbReference type="ChEBI" id="CHEBI:18248"/>
    </ligandPart>
</feature>
<dbReference type="Proteomes" id="UP000053477">
    <property type="component" value="Unassembled WGS sequence"/>
</dbReference>
<dbReference type="InterPro" id="IPR002401">
    <property type="entry name" value="Cyt_P450_E_grp-I"/>
</dbReference>
<dbReference type="SUPFAM" id="SSF48264">
    <property type="entry name" value="Cytochrome P450"/>
    <property type="match status" value="1"/>
</dbReference>
<dbReference type="InterPro" id="IPR050364">
    <property type="entry name" value="Cytochrome_P450_fung"/>
</dbReference>
<evidence type="ECO:0000256" key="10">
    <source>
        <dbReference type="RuleBase" id="RU000461"/>
    </source>
</evidence>
<comment type="similarity">
    <text evidence="3 10">Belongs to the cytochrome P450 family.</text>
</comment>
<evidence type="ECO:0000256" key="6">
    <source>
        <dbReference type="ARBA" id="ARBA00023002"/>
    </source>
</evidence>
<comment type="cofactor">
    <cofactor evidence="1 9">
        <name>heme</name>
        <dbReference type="ChEBI" id="CHEBI:30413"/>
    </cofactor>
</comment>
<evidence type="ECO:0000313" key="13">
    <source>
        <dbReference type="Proteomes" id="UP000053477"/>
    </source>
</evidence>
<dbReference type="EMBL" id="KQ086046">
    <property type="protein sequence ID" value="KLO09739.1"/>
    <property type="molecule type" value="Genomic_DNA"/>
</dbReference>
<evidence type="ECO:0000256" key="2">
    <source>
        <dbReference type="ARBA" id="ARBA00005179"/>
    </source>
</evidence>
<sequence length="518" mass="58723">MYLDMLITPPLAVDYIVVIVVLLWLVYLVYRRIRANAVLPPGPVGYPIIGNVLDMMVNEIWVAAQEWGKRYGGLLYLRGFGQSIVIINSYEIAVDLLERRSLKYSDRPNSVMLNELQGWDWMFANLPYGDHWKRKRNPLQRFLESSNAAHHEQILKSEVQKLMRQLIHSPRDFYSDIRRSMASIIMMLTYGHEVLSLDDQFVDLADKCIDQLALALRPGAYLVDALPLLKYLPKWFPGAGFQMAAEKGKKLSHDMQYVPYVDARNKTLSGKAVRSFTSQRIEYCIGVNGELSRLDEETISSAAGVCYMAGVDTSTSMIQCFILAMTLFPEAQRRAQEEIDRVVGSDRLPQLSDRPQLPYCAALCKELLRWQPVSPLGLAHASKEDDEFDGYYIPAKSTIIANQWAMLRDPVEYPEPSAFRPERFLPSAGGRIQRDPSKIAFGFGRRVCPGKHFAESTMFLAVCQTLAVFSISKIKDEEGNIMEPVVEFALDGVVHHPSPFDCDIIPRSKEAASLIQWD</sequence>
<keyword evidence="7 9" id="KW-0408">Iron</keyword>
<dbReference type="PANTHER" id="PTHR46300">
    <property type="entry name" value="P450, PUTATIVE (EUROFUNG)-RELATED-RELATED"/>
    <property type="match status" value="1"/>
</dbReference>
<keyword evidence="11" id="KW-1133">Transmembrane helix</keyword>
<evidence type="ECO:0000256" key="4">
    <source>
        <dbReference type="ARBA" id="ARBA00022617"/>
    </source>
</evidence>
<dbReference type="InterPro" id="IPR001128">
    <property type="entry name" value="Cyt_P450"/>
</dbReference>
<dbReference type="GO" id="GO:0020037">
    <property type="term" value="F:heme binding"/>
    <property type="evidence" value="ECO:0007669"/>
    <property type="project" value="InterPro"/>
</dbReference>
<evidence type="ECO:0000256" key="5">
    <source>
        <dbReference type="ARBA" id="ARBA00022723"/>
    </source>
</evidence>
<dbReference type="GO" id="GO:0005506">
    <property type="term" value="F:iron ion binding"/>
    <property type="evidence" value="ECO:0007669"/>
    <property type="project" value="InterPro"/>
</dbReference>
<reference evidence="12 13" key="1">
    <citation type="submission" date="2015-04" db="EMBL/GenBank/DDBJ databases">
        <title>Complete genome sequence of Schizopora paradoxa KUC8140, a cosmopolitan wood degrader in East Asia.</title>
        <authorList>
            <consortium name="DOE Joint Genome Institute"/>
            <person name="Min B."/>
            <person name="Park H."/>
            <person name="Jang Y."/>
            <person name="Kim J.-J."/>
            <person name="Kim K.H."/>
            <person name="Pangilinan J."/>
            <person name="Lipzen A."/>
            <person name="Riley R."/>
            <person name="Grigoriev I.V."/>
            <person name="Spatafora J.W."/>
            <person name="Choi I.-G."/>
        </authorList>
    </citation>
    <scope>NUCLEOTIDE SEQUENCE [LARGE SCALE GENOMIC DNA]</scope>
    <source>
        <strain evidence="12 13">KUC8140</strain>
    </source>
</reference>
<comment type="pathway">
    <text evidence="2">Secondary metabolite biosynthesis.</text>
</comment>
<gene>
    <name evidence="12" type="ORF">SCHPADRAFT_943387</name>
</gene>
<feature type="transmembrane region" description="Helical" evidence="11">
    <location>
        <begin position="12"/>
        <end position="30"/>
    </location>
</feature>
<dbReference type="PRINTS" id="PR00463">
    <property type="entry name" value="EP450I"/>
</dbReference>
<dbReference type="STRING" id="27342.A0A0H2RD56"/>
<dbReference type="InterPro" id="IPR017972">
    <property type="entry name" value="Cyt_P450_CS"/>
</dbReference>
<dbReference type="GO" id="GO:0004497">
    <property type="term" value="F:monooxygenase activity"/>
    <property type="evidence" value="ECO:0007669"/>
    <property type="project" value="UniProtKB-KW"/>
</dbReference>
<keyword evidence="5 9" id="KW-0479">Metal-binding</keyword>
<evidence type="ECO:0000256" key="9">
    <source>
        <dbReference type="PIRSR" id="PIRSR602401-1"/>
    </source>
</evidence>
<evidence type="ECO:0000256" key="8">
    <source>
        <dbReference type="ARBA" id="ARBA00023033"/>
    </source>
</evidence>
<dbReference type="Pfam" id="PF00067">
    <property type="entry name" value="p450"/>
    <property type="match status" value="1"/>
</dbReference>
<proteinExistence type="inferred from homology"/>
<keyword evidence="4 9" id="KW-0349">Heme</keyword>
<evidence type="ECO:0000256" key="3">
    <source>
        <dbReference type="ARBA" id="ARBA00010617"/>
    </source>
</evidence>
<name>A0A0H2RD56_9AGAM</name>
<keyword evidence="8 10" id="KW-0503">Monooxygenase</keyword>
<protein>
    <submittedName>
        <fullName evidence="12">Cytochrome P450</fullName>
    </submittedName>
</protein>
<keyword evidence="13" id="KW-1185">Reference proteome</keyword>
<organism evidence="12 13">
    <name type="scientific">Schizopora paradoxa</name>
    <dbReference type="NCBI Taxonomy" id="27342"/>
    <lineage>
        <taxon>Eukaryota</taxon>
        <taxon>Fungi</taxon>
        <taxon>Dikarya</taxon>
        <taxon>Basidiomycota</taxon>
        <taxon>Agaricomycotina</taxon>
        <taxon>Agaricomycetes</taxon>
        <taxon>Hymenochaetales</taxon>
        <taxon>Schizoporaceae</taxon>
        <taxon>Schizopora</taxon>
    </lineage>
</organism>
<dbReference type="InParanoid" id="A0A0H2RD56"/>
<evidence type="ECO:0000256" key="7">
    <source>
        <dbReference type="ARBA" id="ARBA00023004"/>
    </source>
</evidence>
<accession>A0A0H2RD56</accession>
<dbReference type="GO" id="GO:0016705">
    <property type="term" value="F:oxidoreductase activity, acting on paired donors, with incorporation or reduction of molecular oxygen"/>
    <property type="evidence" value="ECO:0007669"/>
    <property type="project" value="InterPro"/>
</dbReference>
<dbReference type="CDD" id="cd11065">
    <property type="entry name" value="CYP64-like"/>
    <property type="match status" value="1"/>
</dbReference>
<dbReference type="PRINTS" id="PR00385">
    <property type="entry name" value="P450"/>
</dbReference>
<dbReference type="Gene3D" id="1.10.630.10">
    <property type="entry name" value="Cytochrome P450"/>
    <property type="match status" value="1"/>
</dbReference>
<dbReference type="PANTHER" id="PTHR46300:SF7">
    <property type="entry name" value="P450, PUTATIVE (EUROFUNG)-RELATED"/>
    <property type="match status" value="1"/>
</dbReference>
<dbReference type="AlphaFoldDB" id="A0A0H2RD56"/>
<evidence type="ECO:0000256" key="11">
    <source>
        <dbReference type="SAM" id="Phobius"/>
    </source>
</evidence>
<keyword evidence="11" id="KW-0812">Transmembrane</keyword>